<dbReference type="OrthoDB" id="9892052at2"/>
<evidence type="ECO:0008006" key="3">
    <source>
        <dbReference type="Google" id="ProtNLM"/>
    </source>
</evidence>
<accession>A0A517MV70</accession>
<dbReference type="KEGG" id="amob:HG15A2_20610"/>
<proteinExistence type="predicted"/>
<dbReference type="RefSeq" id="WP_145060020.1">
    <property type="nucleotide sequence ID" value="NZ_CP036263.1"/>
</dbReference>
<evidence type="ECO:0000313" key="1">
    <source>
        <dbReference type="EMBL" id="QDS98776.1"/>
    </source>
</evidence>
<organism evidence="1 2">
    <name type="scientific">Adhaeretor mobilis</name>
    <dbReference type="NCBI Taxonomy" id="1930276"/>
    <lineage>
        <taxon>Bacteria</taxon>
        <taxon>Pseudomonadati</taxon>
        <taxon>Planctomycetota</taxon>
        <taxon>Planctomycetia</taxon>
        <taxon>Pirellulales</taxon>
        <taxon>Lacipirellulaceae</taxon>
        <taxon>Adhaeretor</taxon>
    </lineage>
</organism>
<keyword evidence="2" id="KW-1185">Reference proteome</keyword>
<name>A0A517MV70_9BACT</name>
<gene>
    <name evidence="1" type="ORF">HG15A2_20610</name>
</gene>
<dbReference type="EMBL" id="CP036263">
    <property type="protein sequence ID" value="QDS98776.1"/>
    <property type="molecule type" value="Genomic_DNA"/>
</dbReference>
<dbReference type="Proteomes" id="UP000319852">
    <property type="component" value="Chromosome"/>
</dbReference>
<dbReference type="AlphaFoldDB" id="A0A517MV70"/>
<evidence type="ECO:0000313" key="2">
    <source>
        <dbReference type="Proteomes" id="UP000319852"/>
    </source>
</evidence>
<protein>
    <recommendedName>
        <fullName evidence="3">PEP-CTERM protein-sorting domain-containing protein</fullName>
    </recommendedName>
</protein>
<sequence>MLLSFNRHSQMYVVATAVALLGLGEVWSQEASVFDLEWDGPETSTVDECVDGDNFCYTLPITGSIEVGYESDAPYLLNLTSDILLPPQVPGSRPVISPNLWSNFDLLQGEYLTTTNDDEVSMVFRPTEMGGMLRAYEIFVNITDAGKSLELTGGIEQSAASPLEPDVRFSVSGMLIGSDSEDDDIVDGLDFLELQRGYAASPAPVTSDMTGTGVTSSADIQRWQVEYGTVRDSSAVLFVATVPEPSTAVLAILLATTGLVCCSRQRNENAACRFHDSNQANYDACPN</sequence>
<reference evidence="1 2" key="1">
    <citation type="submission" date="2019-02" db="EMBL/GenBank/DDBJ databases">
        <title>Deep-cultivation of Planctomycetes and their phenomic and genomic characterization uncovers novel biology.</title>
        <authorList>
            <person name="Wiegand S."/>
            <person name="Jogler M."/>
            <person name="Boedeker C."/>
            <person name="Pinto D."/>
            <person name="Vollmers J."/>
            <person name="Rivas-Marin E."/>
            <person name="Kohn T."/>
            <person name="Peeters S.H."/>
            <person name="Heuer A."/>
            <person name="Rast P."/>
            <person name="Oberbeckmann S."/>
            <person name="Bunk B."/>
            <person name="Jeske O."/>
            <person name="Meyerdierks A."/>
            <person name="Storesund J.E."/>
            <person name="Kallscheuer N."/>
            <person name="Luecker S."/>
            <person name="Lage O.M."/>
            <person name="Pohl T."/>
            <person name="Merkel B.J."/>
            <person name="Hornburger P."/>
            <person name="Mueller R.-W."/>
            <person name="Bruemmer F."/>
            <person name="Labrenz M."/>
            <person name="Spormann A.M."/>
            <person name="Op den Camp H."/>
            <person name="Overmann J."/>
            <person name="Amann R."/>
            <person name="Jetten M.S.M."/>
            <person name="Mascher T."/>
            <person name="Medema M.H."/>
            <person name="Devos D.P."/>
            <person name="Kaster A.-K."/>
            <person name="Ovreas L."/>
            <person name="Rohde M."/>
            <person name="Galperin M.Y."/>
            <person name="Jogler C."/>
        </authorList>
    </citation>
    <scope>NUCLEOTIDE SEQUENCE [LARGE SCALE GENOMIC DNA]</scope>
    <source>
        <strain evidence="1 2">HG15A2</strain>
    </source>
</reference>